<dbReference type="PROSITE" id="PS50994">
    <property type="entry name" value="INTEGRASE"/>
    <property type="match status" value="1"/>
</dbReference>
<dbReference type="PANTHER" id="PTHR37984">
    <property type="entry name" value="PROTEIN CBG26694"/>
    <property type="match status" value="1"/>
</dbReference>
<dbReference type="RefSeq" id="XP_038973003.1">
    <property type="nucleotide sequence ID" value="XM_039117075.1"/>
</dbReference>
<sequence length="300" mass="34905">MQPPDWSLPFEIMYDASDYAVGAVLDHATLKQLLAKKDAKARLIRWILLLQKFNLTIKDKKDLENGVADHLSRLIFEDTTDTPPIGDDFLGEQLFSITSMSWFAHIVNYLVTSEMPSDWNAQDKQKFLTECGFYWPSLFRDTNVYCRSLDYVSKWVEAATCRNNDNKTVIKFLKENVLSRYGTPRLIISDRGTHFYNRSFEALMRKYGVVQKISTAYRPQTSGQVELANREIKRILEKTVNPDQKDWSLRLIDVLWAYGFINTLVNYDALPQKDQRLKPVLEKEAPVEEDILLMDPVYEQ</sequence>
<accession>A0A8B8ZNE1</accession>
<dbReference type="GO" id="GO:0015074">
    <property type="term" value="P:DNA integration"/>
    <property type="evidence" value="ECO:0007669"/>
    <property type="project" value="InterPro"/>
</dbReference>
<dbReference type="PANTHER" id="PTHR37984:SF5">
    <property type="entry name" value="PROTEIN NYNRIN-LIKE"/>
    <property type="match status" value="1"/>
</dbReference>
<evidence type="ECO:0000313" key="2">
    <source>
        <dbReference type="Proteomes" id="UP000228380"/>
    </source>
</evidence>
<feature type="domain" description="Integrase catalytic" evidence="1">
    <location>
        <begin position="112"/>
        <end position="279"/>
    </location>
</feature>
<name>A0A8B8ZNE1_PHODC</name>
<dbReference type="Gene3D" id="3.30.420.10">
    <property type="entry name" value="Ribonuclease H-like superfamily/Ribonuclease H"/>
    <property type="match status" value="1"/>
</dbReference>
<dbReference type="GO" id="GO:0003676">
    <property type="term" value="F:nucleic acid binding"/>
    <property type="evidence" value="ECO:0007669"/>
    <property type="project" value="InterPro"/>
</dbReference>
<gene>
    <name evidence="3" type="primary">LOC120105030</name>
</gene>
<dbReference type="InterPro" id="IPR050951">
    <property type="entry name" value="Retrovirus_Pol_polyprotein"/>
</dbReference>
<dbReference type="AlphaFoldDB" id="A0A8B8ZNE1"/>
<dbReference type="Pfam" id="PF00665">
    <property type="entry name" value="rve"/>
    <property type="match status" value="1"/>
</dbReference>
<proteinExistence type="predicted"/>
<dbReference type="InterPro" id="IPR043502">
    <property type="entry name" value="DNA/RNA_pol_sf"/>
</dbReference>
<dbReference type="OrthoDB" id="766054at2759"/>
<dbReference type="SUPFAM" id="SSF53098">
    <property type="entry name" value="Ribonuclease H-like"/>
    <property type="match status" value="1"/>
</dbReference>
<dbReference type="InterPro" id="IPR036397">
    <property type="entry name" value="RNaseH_sf"/>
</dbReference>
<reference evidence="3" key="1">
    <citation type="submission" date="2025-08" db="UniProtKB">
        <authorList>
            <consortium name="RefSeq"/>
        </authorList>
    </citation>
    <scope>IDENTIFICATION</scope>
    <source>
        <tissue evidence="3">Young leaves</tissue>
    </source>
</reference>
<evidence type="ECO:0000259" key="1">
    <source>
        <dbReference type="PROSITE" id="PS50994"/>
    </source>
</evidence>
<dbReference type="Proteomes" id="UP000228380">
    <property type="component" value="Unplaced"/>
</dbReference>
<protein>
    <submittedName>
        <fullName evidence="3">Uncharacterized protein LOC120105030</fullName>
    </submittedName>
</protein>
<dbReference type="InterPro" id="IPR012337">
    <property type="entry name" value="RNaseH-like_sf"/>
</dbReference>
<evidence type="ECO:0000313" key="3">
    <source>
        <dbReference type="RefSeq" id="XP_038973003.1"/>
    </source>
</evidence>
<dbReference type="KEGG" id="pda:120105030"/>
<dbReference type="GeneID" id="120105030"/>
<dbReference type="SUPFAM" id="SSF56672">
    <property type="entry name" value="DNA/RNA polymerases"/>
    <property type="match status" value="1"/>
</dbReference>
<organism evidence="2 3">
    <name type="scientific">Phoenix dactylifera</name>
    <name type="common">Date palm</name>
    <dbReference type="NCBI Taxonomy" id="42345"/>
    <lineage>
        <taxon>Eukaryota</taxon>
        <taxon>Viridiplantae</taxon>
        <taxon>Streptophyta</taxon>
        <taxon>Embryophyta</taxon>
        <taxon>Tracheophyta</taxon>
        <taxon>Spermatophyta</taxon>
        <taxon>Magnoliopsida</taxon>
        <taxon>Liliopsida</taxon>
        <taxon>Arecaceae</taxon>
        <taxon>Coryphoideae</taxon>
        <taxon>Phoeniceae</taxon>
        <taxon>Phoenix</taxon>
    </lineage>
</organism>
<dbReference type="InterPro" id="IPR001584">
    <property type="entry name" value="Integrase_cat-core"/>
</dbReference>
<keyword evidence="2" id="KW-1185">Reference proteome</keyword>